<reference evidence="2" key="1">
    <citation type="submission" date="2012-07" db="EMBL/GenBank/DDBJ databases">
        <title>Genome of the Chinese tree shrew, a rising model animal genetically related to primates.</title>
        <authorList>
            <person name="Zhang G."/>
            <person name="Fan Y."/>
            <person name="Yao Y."/>
            <person name="Huang Z."/>
        </authorList>
    </citation>
    <scope>NUCLEOTIDE SEQUENCE [LARGE SCALE GENOMIC DNA]</scope>
</reference>
<dbReference type="EMBL" id="KB321004">
    <property type="protein sequence ID" value="ELW49076.1"/>
    <property type="molecule type" value="Genomic_DNA"/>
</dbReference>
<organism evidence="1 2">
    <name type="scientific">Tupaia chinensis</name>
    <name type="common">Chinese tree shrew</name>
    <name type="synonym">Tupaia belangeri chinensis</name>
    <dbReference type="NCBI Taxonomy" id="246437"/>
    <lineage>
        <taxon>Eukaryota</taxon>
        <taxon>Metazoa</taxon>
        <taxon>Chordata</taxon>
        <taxon>Craniata</taxon>
        <taxon>Vertebrata</taxon>
        <taxon>Euteleostomi</taxon>
        <taxon>Mammalia</taxon>
        <taxon>Eutheria</taxon>
        <taxon>Euarchontoglires</taxon>
        <taxon>Scandentia</taxon>
        <taxon>Tupaiidae</taxon>
        <taxon>Tupaia</taxon>
    </lineage>
</organism>
<dbReference type="Proteomes" id="UP000011518">
    <property type="component" value="Unassembled WGS sequence"/>
</dbReference>
<dbReference type="AlphaFoldDB" id="L9JES5"/>
<evidence type="ECO:0000313" key="1">
    <source>
        <dbReference type="EMBL" id="ELW49076.1"/>
    </source>
</evidence>
<accession>L9JES5</accession>
<gene>
    <name evidence="1" type="ORF">TREES_T100010959</name>
</gene>
<proteinExistence type="predicted"/>
<dbReference type="InParanoid" id="L9JES5"/>
<evidence type="ECO:0000313" key="2">
    <source>
        <dbReference type="Proteomes" id="UP000011518"/>
    </source>
</evidence>
<keyword evidence="2" id="KW-1185">Reference proteome</keyword>
<sequence>MDLITSSLAAKPPQESRELAVRGAVTAELHLNTRTLLQTPGSFPITFPIRYSSRKAFYSWDHICVNIPELRLYPTPTAAECQGRGQAAAVFEAAQGMLMGLDQGLLLGDSYTTADWVLT</sequence>
<protein>
    <submittedName>
        <fullName evidence="1">Uncharacterized protein</fullName>
    </submittedName>
</protein>
<name>L9JES5_TUPCH</name>
<reference evidence="2" key="2">
    <citation type="journal article" date="2013" name="Nat. Commun.">
        <title>Genome of the Chinese tree shrew.</title>
        <authorList>
            <person name="Fan Y."/>
            <person name="Huang Z.Y."/>
            <person name="Cao C.C."/>
            <person name="Chen C.S."/>
            <person name="Chen Y.X."/>
            <person name="Fan D.D."/>
            <person name="He J."/>
            <person name="Hou H.L."/>
            <person name="Hu L."/>
            <person name="Hu X.T."/>
            <person name="Jiang X.T."/>
            <person name="Lai R."/>
            <person name="Lang Y.S."/>
            <person name="Liang B."/>
            <person name="Liao S.G."/>
            <person name="Mu D."/>
            <person name="Ma Y.Y."/>
            <person name="Niu Y.Y."/>
            <person name="Sun X.Q."/>
            <person name="Xia J.Q."/>
            <person name="Xiao J."/>
            <person name="Xiong Z.Q."/>
            <person name="Xu L."/>
            <person name="Yang L."/>
            <person name="Zhang Y."/>
            <person name="Zhao W."/>
            <person name="Zhao X.D."/>
            <person name="Zheng Y.T."/>
            <person name="Zhou J.M."/>
            <person name="Zhu Y.B."/>
            <person name="Zhang G.J."/>
            <person name="Wang J."/>
            <person name="Yao Y.G."/>
        </authorList>
    </citation>
    <scope>NUCLEOTIDE SEQUENCE [LARGE SCALE GENOMIC DNA]</scope>
</reference>